<accession>A0AAQ1ZIK3</accession>
<reference evidence="2 3" key="1">
    <citation type="submission" date="2018-06" db="EMBL/GenBank/DDBJ databases">
        <authorList>
            <consortium name="Pathogen Informatics"/>
            <person name="Doyle S."/>
        </authorList>
    </citation>
    <scope>NUCLEOTIDE SEQUENCE [LARGE SCALE GENOMIC DNA]</scope>
    <source>
        <strain evidence="2 3">NCTC13063</strain>
    </source>
</reference>
<gene>
    <name evidence="2" type="ORF">NCTC13063_01456</name>
</gene>
<evidence type="ECO:0000313" key="2">
    <source>
        <dbReference type="EMBL" id="SUB80173.1"/>
    </source>
</evidence>
<evidence type="ECO:0000256" key="1">
    <source>
        <dbReference type="ARBA" id="ARBA00022729"/>
    </source>
</evidence>
<comment type="caution">
    <text evidence="2">The sequence shown here is derived from an EMBL/GenBank/DDBJ whole genome shotgun (WGS) entry which is preliminary data.</text>
</comment>
<dbReference type="InterPro" id="IPR037873">
    <property type="entry name" value="BamE-like"/>
</dbReference>
<keyword evidence="1" id="KW-0732">Signal</keyword>
<name>A0AAQ1ZIK3_9BACT</name>
<dbReference type="Proteomes" id="UP000255283">
    <property type="component" value="Unassembled WGS sequence"/>
</dbReference>
<dbReference type="Gene3D" id="3.30.1450.10">
    <property type="match status" value="1"/>
</dbReference>
<proteinExistence type="predicted"/>
<organism evidence="2 3">
    <name type="scientific">Segatella buccae</name>
    <dbReference type="NCBI Taxonomy" id="28126"/>
    <lineage>
        <taxon>Bacteria</taxon>
        <taxon>Pseudomonadati</taxon>
        <taxon>Bacteroidota</taxon>
        <taxon>Bacteroidia</taxon>
        <taxon>Bacteroidales</taxon>
        <taxon>Prevotellaceae</taxon>
        <taxon>Segatella</taxon>
    </lineage>
</organism>
<dbReference type="InterPro" id="IPR021534">
    <property type="entry name" value="DUF3192"/>
</dbReference>
<dbReference type="PROSITE" id="PS51257">
    <property type="entry name" value="PROKAR_LIPOPROTEIN"/>
    <property type="match status" value="1"/>
</dbReference>
<dbReference type="EMBL" id="UGTJ01000001">
    <property type="protein sequence ID" value="SUB80173.1"/>
    <property type="molecule type" value="Genomic_DNA"/>
</dbReference>
<evidence type="ECO:0000313" key="3">
    <source>
        <dbReference type="Proteomes" id="UP000255283"/>
    </source>
</evidence>
<protein>
    <submittedName>
        <fullName evidence="2">Protein of uncharacterized function (DUF3192)</fullName>
    </submittedName>
</protein>
<sequence length="112" mass="12798">MKAIKFFILLLVFAVSSCAIYPTVSRFAREPVRLGMTKSEVVAKMGTPFRTDTYMEGEKHIDVLYYKENLRVGVTPYDVTTTLLFEDGILKSIKQDDKLLQENSVKVDIDKK</sequence>
<dbReference type="RefSeq" id="WP_004343400.1">
    <property type="nucleotide sequence ID" value="NZ_DBFWLE010000024.1"/>
</dbReference>
<dbReference type="Pfam" id="PF11399">
    <property type="entry name" value="DUF3192"/>
    <property type="match status" value="1"/>
</dbReference>
<dbReference type="AlphaFoldDB" id="A0AAQ1ZIK3"/>